<reference evidence="1 2" key="1">
    <citation type="submission" date="2019-06" db="EMBL/GenBank/DDBJ databases">
        <title>Whole genome shotgun sequence of Acetobacter peroxydans NBRC 13755.</title>
        <authorList>
            <person name="Hosoyama A."/>
            <person name="Uohara A."/>
            <person name="Ohji S."/>
            <person name="Ichikawa N."/>
        </authorList>
    </citation>
    <scope>NUCLEOTIDE SEQUENCE [LARGE SCALE GENOMIC DNA]</scope>
    <source>
        <strain evidence="1 2">NBRC 13755</strain>
    </source>
</reference>
<dbReference type="OrthoDB" id="7221511at2"/>
<accession>A0A4Y3TTG8</accession>
<dbReference type="AlphaFoldDB" id="A0A4Y3TTG8"/>
<name>A0A4Y3TTG8_9PROT</name>
<dbReference type="EMBL" id="BJMV01000003">
    <property type="protein sequence ID" value="GEB85112.1"/>
    <property type="molecule type" value="Genomic_DNA"/>
</dbReference>
<comment type="caution">
    <text evidence="1">The sequence shown here is derived from an EMBL/GenBank/DDBJ whole genome shotgun (WGS) entry which is preliminary data.</text>
</comment>
<evidence type="ECO:0000313" key="2">
    <source>
        <dbReference type="Proteomes" id="UP000317730"/>
    </source>
</evidence>
<gene>
    <name evidence="1" type="ORF">APE01nite_09090</name>
</gene>
<evidence type="ECO:0000313" key="1">
    <source>
        <dbReference type="EMBL" id="GEB85112.1"/>
    </source>
</evidence>
<sequence length="59" mass="6312">MGMFVCVALLGLDLIAFFLGMNTASLGATVVTFLVPVFIMSGYTLMHIEKDNSPAPAHH</sequence>
<proteinExistence type="predicted"/>
<protein>
    <submittedName>
        <fullName evidence="1">Uncharacterized protein</fullName>
    </submittedName>
</protein>
<organism evidence="1 2">
    <name type="scientific">Acetobacter peroxydans</name>
    <dbReference type="NCBI Taxonomy" id="104098"/>
    <lineage>
        <taxon>Bacteria</taxon>
        <taxon>Pseudomonadati</taxon>
        <taxon>Pseudomonadota</taxon>
        <taxon>Alphaproteobacteria</taxon>
        <taxon>Acetobacterales</taxon>
        <taxon>Acetobacteraceae</taxon>
        <taxon>Acetobacter</taxon>
    </lineage>
</organism>
<keyword evidence="2" id="KW-1185">Reference proteome</keyword>
<dbReference type="Proteomes" id="UP000317730">
    <property type="component" value="Unassembled WGS sequence"/>
</dbReference>